<accession>A0ABQ5EXA0</accession>
<evidence type="ECO:0000256" key="2">
    <source>
        <dbReference type="SAM" id="MobiDB-lite"/>
    </source>
</evidence>
<dbReference type="EMBL" id="BQNB010016765">
    <property type="protein sequence ID" value="GJT55532.1"/>
    <property type="molecule type" value="Genomic_DNA"/>
</dbReference>
<feature type="region of interest" description="Disordered" evidence="2">
    <location>
        <begin position="661"/>
        <end position="696"/>
    </location>
</feature>
<sequence>MPVKLSNFEVNTKVKYNIDRQVNYSKLSIENYNFSTSLNKISEPKTYSEAAKDIRWIEAINQEMEALNRNGTWIIVDLPVRRKPIGGKWVYKVKYQSSGEVDRFKARYVQKFNNKKAKELTIEDCLISSYVRMLLIVFCYTLVVHNFLPIFQLDINNAFLYGELAEDVYMTLPEGYFDKDDKRVCKLVKSLYGPCCTPIETKESTTKDKKVVVDNLLSSVNNYQKLVGKLIYLTHTRPDISYVVHVNNLVSWKSKKQSMLAKSSAEAEYRAMNTVTCEVIWINKILTELNVQLSLPVLIYCDNSSAIQIAANPVFHEKTKHFKIELFFLREKVSTGVVKTVKVKYVDKVADIFTKDVHSPLLQYHQSLWALHELVVAKRKLKELRGLFNNFSYRRKVARDAEERRKFSEKSQYVAHKTNVAQQFTPQMHYRLPHPGQGILGPALAIYASQATTLPSAFSTMPLQDPTWHMDTGHSNIPSHHRPLHLHNVLVNLNIIKNLIYVRQFTRDNNCTIEFDAFGFSVKDYLTRHILLRCDNSGNLYPVTKPSTSPTAFLSTSASTWHQRLGHPAATYNRPMKIRNMAIGNLSITDFFQQLKSKADRLANLESPVKDTSLVTYAINGVRSKYPDAARVIRLREKAHRGSCTYGARCKFVHGANDLRPRPSNVSAPQSRAATVPPNARTTPSHNNESQKPTVQDVKISPLECPTWPLMNCKAYYTRWSNKPWAILFFNTGQGVTTLMCHHTPQAHLTSTLRSFSSADPTTLAGPIQFHHPNISQPAQHFNTG</sequence>
<dbReference type="Gene3D" id="4.10.1000.10">
    <property type="entry name" value="Zinc finger, CCCH-type"/>
    <property type="match status" value="1"/>
</dbReference>
<gene>
    <name evidence="4" type="ORF">Tco_0990586</name>
</gene>
<feature type="domain" description="C3H1-type" evidence="3">
    <location>
        <begin position="641"/>
        <end position="657"/>
    </location>
</feature>
<dbReference type="CDD" id="cd09272">
    <property type="entry name" value="RNase_HI_RT_Ty1"/>
    <property type="match status" value="1"/>
</dbReference>
<comment type="caution">
    <text evidence="4">The sequence shown here is derived from an EMBL/GenBank/DDBJ whole genome shotgun (WGS) entry which is preliminary data.</text>
</comment>
<keyword evidence="1" id="KW-0862">Zinc</keyword>
<organism evidence="4 5">
    <name type="scientific">Tanacetum coccineum</name>
    <dbReference type="NCBI Taxonomy" id="301880"/>
    <lineage>
        <taxon>Eukaryota</taxon>
        <taxon>Viridiplantae</taxon>
        <taxon>Streptophyta</taxon>
        <taxon>Embryophyta</taxon>
        <taxon>Tracheophyta</taxon>
        <taxon>Spermatophyta</taxon>
        <taxon>Magnoliopsida</taxon>
        <taxon>eudicotyledons</taxon>
        <taxon>Gunneridae</taxon>
        <taxon>Pentapetalae</taxon>
        <taxon>asterids</taxon>
        <taxon>campanulids</taxon>
        <taxon>Asterales</taxon>
        <taxon>Asteraceae</taxon>
        <taxon>Asteroideae</taxon>
        <taxon>Anthemideae</taxon>
        <taxon>Anthemidinae</taxon>
        <taxon>Tanacetum</taxon>
    </lineage>
</organism>
<keyword evidence="1" id="KW-0479">Metal-binding</keyword>
<dbReference type="InterPro" id="IPR000571">
    <property type="entry name" value="Znf_CCCH"/>
</dbReference>
<reference evidence="4" key="1">
    <citation type="journal article" date="2022" name="Int. J. Mol. Sci.">
        <title>Draft Genome of Tanacetum Coccineum: Genomic Comparison of Closely Related Tanacetum-Family Plants.</title>
        <authorList>
            <person name="Yamashiro T."/>
            <person name="Shiraishi A."/>
            <person name="Nakayama K."/>
            <person name="Satake H."/>
        </authorList>
    </citation>
    <scope>NUCLEOTIDE SEQUENCE</scope>
</reference>
<keyword evidence="1" id="KW-0863">Zinc-finger</keyword>
<proteinExistence type="predicted"/>
<evidence type="ECO:0000259" key="3">
    <source>
        <dbReference type="PROSITE" id="PS50103"/>
    </source>
</evidence>
<dbReference type="PANTHER" id="PTHR11439">
    <property type="entry name" value="GAG-POL-RELATED RETROTRANSPOSON"/>
    <property type="match status" value="1"/>
</dbReference>
<evidence type="ECO:0000313" key="5">
    <source>
        <dbReference type="Proteomes" id="UP001151760"/>
    </source>
</evidence>
<feature type="zinc finger region" description="C3H1-type" evidence="1">
    <location>
        <begin position="641"/>
        <end position="657"/>
    </location>
</feature>
<dbReference type="InterPro" id="IPR013103">
    <property type="entry name" value="RVT_2"/>
</dbReference>
<dbReference type="Proteomes" id="UP001151760">
    <property type="component" value="Unassembled WGS sequence"/>
</dbReference>
<feature type="compositionally biased region" description="Polar residues" evidence="2">
    <location>
        <begin position="680"/>
        <end position="694"/>
    </location>
</feature>
<keyword evidence="5" id="KW-1185">Reference proteome</keyword>
<protein>
    <submittedName>
        <fullName evidence="4">Ribonuclease H-like domain-containing protein</fullName>
    </submittedName>
</protein>
<dbReference type="InterPro" id="IPR043502">
    <property type="entry name" value="DNA/RNA_pol_sf"/>
</dbReference>
<evidence type="ECO:0000256" key="1">
    <source>
        <dbReference type="PROSITE-ProRule" id="PRU00723"/>
    </source>
</evidence>
<dbReference type="PROSITE" id="PS50103">
    <property type="entry name" value="ZF_C3H1"/>
    <property type="match status" value="1"/>
</dbReference>
<name>A0ABQ5EXA0_9ASTR</name>
<evidence type="ECO:0000313" key="4">
    <source>
        <dbReference type="EMBL" id="GJT55532.1"/>
    </source>
</evidence>
<dbReference type="Pfam" id="PF07727">
    <property type="entry name" value="RVT_2"/>
    <property type="match status" value="1"/>
</dbReference>
<feature type="compositionally biased region" description="Polar residues" evidence="2">
    <location>
        <begin position="664"/>
        <end position="673"/>
    </location>
</feature>
<reference evidence="4" key="2">
    <citation type="submission" date="2022-01" db="EMBL/GenBank/DDBJ databases">
        <authorList>
            <person name="Yamashiro T."/>
            <person name="Shiraishi A."/>
            <person name="Satake H."/>
            <person name="Nakayama K."/>
        </authorList>
    </citation>
    <scope>NUCLEOTIDE SEQUENCE</scope>
</reference>
<dbReference type="PANTHER" id="PTHR11439:SF512">
    <property type="entry name" value="RNA-DIRECTED DNA POLYMERASE"/>
    <property type="match status" value="1"/>
</dbReference>
<dbReference type="SUPFAM" id="SSF56672">
    <property type="entry name" value="DNA/RNA polymerases"/>
    <property type="match status" value="1"/>
</dbReference>